<comment type="caution">
    <text evidence="1">The sequence shown here is derived from an EMBL/GenBank/DDBJ whole genome shotgun (WGS) entry which is preliminary data.</text>
</comment>
<sequence>MQVSHALGHAGRTRRIQPERRFVGVSRGGREGVALTGEFIGKLPVAMRIITGNDDMIEILHPPDHILDHRQQRFGDEQQPRAAIRQHIGILIRGQKRIERHRHDAGADRAQEHRRKIDGVQHDHRHALLAANAEAAQHVGDAAALRLQVAIGQLGDGIGEGQFFRTAFVNIAVEQPGHRIVGTGVAHAASLEPKHATTFLPDF</sequence>
<reference evidence="1" key="1">
    <citation type="submission" date="2016-10" db="EMBL/GenBank/DDBJ databases">
        <title>Sequence of Gallionella enrichment culture.</title>
        <authorList>
            <person name="Poehlein A."/>
            <person name="Muehling M."/>
            <person name="Daniel R."/>
        </authorList>
    </citation>
    <scope>NUCLEOTIDE SEQUENCE</scope>
</reference>
<name>A0A1J5PBM6_9ZZZZ</name>
<dbReference type="EMBL" id="MLJW01004938">
    <property type="protein sequence ID" value="OIQ69065.1"/>
    <property type="molecule type" value="Genomic_DNA"/>
</dbReference>
<protein>
    <submittedName>
        <fullName evidence="1">Uncharacterized protein</fullName>
    </submittedName>
</protein>
<proteinExistence type="predicted"/>
<evidence type="ECO:0000313" key="1">
    <source>
        <dbReference type="EMBL" id="OIQ69065.1"/>
    </source>
</evidence>
<dbReference type="AlphaFoldDB" id="A0A1J5PBM6"/>
<accession>A0A1J5PBM6</accession>
<gene>
    <name evidence="1" type="ORF">GALL_493370</name>
</gene>
<organism evidence="1">
    <name type="scientific">mine drainage metagenome</name>
    <dbReference type="NCBI Taxonomy" id="410659"/>
    <lineage>
        <taxon>unclassified sequences</taxon>
        <taxon>metagenomes</taxon>
        <taxon>ecological metagenomes</taxon>
    </lineage>
</organism>